<name>A0A0C5GX56_VIBPH</name>
<dbReference type="AlphaFoldDB" id="A0A0C5GX56"/>
<keyword evidence="1" id="KW-0614">Plasmid</keyword>
<evidence type="ECO:0000313" key="1">
    <source>
        <dbReference type="EMBL" id="AJP18263.1"/>
    </source>
</evidence>
<gene>
    <name evidence="1" type="ORF">pVPH1_0091</name>
</gene>
<sequence length="31" mass="3207">MSEIADWCGLNLKSGKQTVATQTGSPGIIPC</sequence>
<reference evidence="1" key="1">
    <citation type="journal article" date="2015" name="Antimicrob. Agents Chemother.">
        <title>Complete nucleotide sequence of a conjugative plasmid carrying bla(PER-1).</title>
        <authorList>
            <person name="Li R."/>
            <person name="Wong M.H."/>
            <person name="Zhou Y."/>
            <person name="Chan E.W."/>
            <person name="Chen S."/>
        </authorList>
    </citation>
    <scope>NUCLEOTIDE SEQUENCE</scope>
    <source>
        <strain evidence="1">V36</strain>
        <plasmid evidence="1">pVPH1</plasmid>
    </source>
</reference>
<dbReference type="EMBL" id="KP688397">
    <property type="protein sequence ID" value="AJP18263.1"/>
    <property type="molecule type" value="Genomic_DNA"/>
</dbReference>
<geneLocation type="plasmid" evidence="1">
    <name>pVPH1</name>
</geneLocation>
<accession>A0A0C5GX56</accession>
<proteinExistence type="predicted"/>
<protein>
    <submittedName>
        <fullName evidence="1">Uncharacterized protein</fullName>
    </submittedName>
</protein>
<organism evidence="1">
    <name type="scientific">Vibrio parahaemolyticus</name>
    <dbReference type="NCBI Taxonomy" id="670"/>
    <lineage>
        <taxon>Bacteria</taxon>
        <taxon>Pseudomonadati</taxon>
        <taxon>Pseudomonadota</taxon>
        <taxon>Gammaproteobacteria</taxon>
        <taxon>Vibrionales</taxon>
        <taxon>Vibrionaceae</taxon>
        <taxon>Vibrio</taxon>
    </lineage>
</organism>